<dbReference type="EMBL" id="CAEZSR010000045">
    <property type="protein sequence ID" value="CAB4557397.1"/>
    <property type="molecule type" value="Genomic_DNA"/>
</dbReference>
<protein>
    <submittedName>
        <fullName evidence="1">Unannotated protein</fullName>
    </submittedName>
</protein>
<organism evidence="1">
    <name type="scientific">freshwater metagenome</name>
    <dbReference type="NCBI Taxonomy" id="449393"/>
    <lineage>
        <taxon>unclassified sequences</taxon>
        <taxon>metagenomes</taxon>
        <taxon>ecological metagenomes</taxon>
    </lineage>
</organism>
<evidence type="ECO:0000313" key="1">
    <source>
        <dbReference type="EMBL" id="CAB4557397.1"/>
    </source>
</evidence>
<dbReference type="AlphaFoldDB" id="A0A6J6D0V5"/>
<reference evidence="1" key="1">
    <citation type="submission" date="2020-05" db="EMBL/GenBank/DDBJ databases">
        <authorList>
            <person name="Chiriac C."/>
            <person name="Salcher M."/>
            <person name="Ghai R."/>
            <person name="Kavagutti S V."/>
        </authorList>
    </citation>
    <scope>NUCLEOTIDE SEQUENCE</scope>
</reference>
<accession>A0A6J6D0V5</accession>
<name>A0A6J6D0V5_9ZZZZ</name>
<proteinExistence type="predicted"/>
<gene>
    <name evidence="1" type="ORF">UFOPK1493_01505</name>
</gene>
<sequence>MSNVGDLPAWPSWMINADDSNWNRSTRFVVRQYDFTGFGGYYVCWLKNTSIGNIPNIVGQNFDDRGASHTFNSVC</sequence>